<accession>A0A6P9E824</accession>
<keyword evidence="1" id="KW-1185">Reference proteome</keyword>
<protein>
    <submittedName>
        <fullName evidence="2">Uncharacterized protein LOC118344271</fullName>
    </submittedName>
    <submittedName>
        <fullName evidence="3">Uncharacterized protein LOC118344272</fullName>
    </submittedName>
</protein>
<evidence type="ECO:0000313" key="1">
    <source>
        <dbReference type="Proteomes" id="UP000235220"/>
    </source>
</evidence>
<dbReference type="GeneID" id="118344272"/>
<evidence type="ECO:0000313" key="3">
    <source>
        <dbReference type="RefSeq" id="XP_035540458.1"/>
    </source>
</evidence>
<dbReference type="KEGG" id="jre:118344271"/>
<proteinExistence type="predicted"/>
<sequence>MQHLCWTMVNFGQIGINKWQKKDGLFSLLFLLLKKKTKICIWTQLQKLISDLSIGQLLYGFARTGQIQENKNLHLDLAQDRYKISSSTDQIGVIAYKRVVFLYHVICRSCRVWCDGLGCAGLGSPEGLLLHRRTACGLVSDKSLWPVKLKKTKRHEQLKGNNHSLEKRRAMRRIWGDRK</sequence>
<gene>
    <name evidence="3" type="primary">LOC118344272</name>
    <name evidence="2" type="synonym">LOC118344271</name>
</gene>
<organism evidence="1 3">
    <name type="scientific">Juglans regia</name>
    <name type="common">English walnut</name>
    <dbReference type="NCBI Taxonomy" id="51240"/>
    <lineage>
        <taxon>Eukaryota</taxon>
        <taxon>Viridiplantae</taxon>
        <taxon>Streptophyta</taxon>
        <taxon>Embryophyta</taxon>
        <taxon>Tracheophyta</taxon>
        <taxon>Spermatophyta</taxon>
        <taxon>Magnoliopsida</taxon>
        <taxon>eudicotyledons</taxon>
        <taxon>Gunneridae</taxon>
        <taxon>Pentapetalae</taxon>
        <taxon>rosids</taxon>
        <taxon>fabids</taxon>
        <taxon>Fagales</taxon>
        <taxon>Juglandaceae</taxon>
        <taxon>Juglans</taxon>
    </lineage>
</organism>
<dbReference type="AlphaFoldDB" id="A0A6P9E824"/>
<dbReference type="Proteomes" id="UP000235220">
    <property type="component" value="Chromosome 13"/>
</dbReference>
<evidence type="ECO:0000313" key="2">
    <source>
        <dbReference type="RefSeq" id="XP_035540457.1"/>
    </source>
</evidence>
<name>A0A6P9E824_JUGRE</name>
<reference evidence="2 3" key="1">
    <citation type="submission" date="2025-04" db="UniProtKB">
        <authorList>
            <consortium name="RefSeq"/>
        </authorList>
    </citation>
    <scope>IDENTIFICATION</scope>
    <source>
        <tissue evidence="2 3">Leaves</tissue>
    </source>
</reference>
<dbReference type="RefSeq" id="XP_035540457.1">
    <property type="nucleotide sequence ID" value="XM_035684564.1"/>
</dbReference>
<dbReference type="RefSeq" id="XP_035540458.1">
    <property type="nucleotide sequence ID" value="XM_035684565.1"/>
</dbReference>
<dbReference type="KEGG" id="jre:118344272"/>